<dbReference type="InterPro" id="IPR007379">
    <property type="entry name" value="Tim44-like_dom"/>
</dbReference>
<evidence type="ECO:0000256" key="1">
    <source>
        <dbReference type="SAM" id="Phobius"/>
    </source>
</evidence>
<keyword evidence="4" id="KW-1185">Reference proteome</keyword>
<dbReference type="RefSeq" id="WP_236134042.1">
    <property type="nucleotide sequence ID" value="NZ_JAKGTH010000009.1"/>
</dbReference>
<keyword evidence="1" id="KW-0812">Transmembrane</keyword>
<feature type="domain" description="Tim44-like" evidence="2">
    <location>
        <begin position="68"/>
        <end position="213"/>
    </location>
</feature>
<dbReference type="Gene3D" id="3.10.450.240">
    <property type="match status" value="1"/>
</dbReference>
<organism evidence="3 4">
    <name type="scientific">Gillisia lutea</name>
    <dbReference type="NCBI Taxonomy" id="2909668"/>
    <lineage>
        <taxon>Bacteria</taxon>
        <taxon>Pseudomonadati</taxon>
        <taxon>Bacteroidota</taxon>
        <taxon>Flavobacteriia</taxon>
        <taxon>Flavobacteriales</taxon>
        <taxon>Flavobacteriaceae</taxon>
        <taxon>Gillisia</taxon>
    </lineage>
</organism>
<proteinExistence type="predicted"/>
<name>A0ABS9EGA7_9FLAO</name>
<dbReference type="SUPFAM" id="SSF54427">
    <property type="entry name" value="NTF2-like"/>
    <property type="match status" value="1"/>
</dbReference>
<protein>
    <submittedName>
        <fullName evidence="3">Tim44-like domain-containing protein</fullName>
    </submittedName>
</protein>
<dbReference type="EMBL" id="JAKGTH010000009">
    <property type="protein sequence ID" value="MCF4101891.1"/>
    <property type="molecule type" value="Genomic_DNA"/>
</dbReference>
<evidence type="ECO:0000259" key="2">
    <source>
        <dbReference type="SMART" id="SM00978"/>
    </source>
</evidence>
<dbReference type="InterPro" id="IPR032710">
    <property type="entry name" value="NTF2-like_dom_sf"/>
</dbReference>
<evidence type="ECO:0000313" key="4">
    <source>
        <dbReference type="Proteomes" id="UP001179363"/>
    </source>
</evidence>
<sequence length="231" mass="27263">MKNIKARYVLLIILLLSVELVNARAGGRSYSFGHSGPYGQYLFYLSLPLLLFFWMIKYGLIKFKKSKAERLLTKIESEDQIWNSKNIAIRVNEAFYKVQEAWMARDQNIAKNYMSQKIYDKHKLQTDELIKKGWINVLENVKLHQSTIISVKDFINNKKDTFSVLINASMVDYHINEKTKQVTEGVTYRSQDFEEIWHFIRIDNNWCLDKIYSDINGRDLVDSKSFKEIKL</sequence>
<dbReference type="Pfam" id="PF04280">
    <property type="entry name" value="Tim44"/>
    <property type="match status" value="1"/>
</dbReference>
<feature type="transmembrane region" description="Helical" evidence="1">
    <location>
        <begin position="41"/>
        <end position="60"/>
    </location>
</feature>
<accession>A0ABS9EGA7</accession>
<dbReference type="Proteomes" id="UP001179363">
    <property type="component" value="Unassembled WGS sequence"/>
</dbReference>
<reference evidence="3" key="1">
    <citation type="submission" date="2022-01" db="EMBL/GenBank/DDBJ databases">
        <title>Gillisia lutea sp. nov., isolated from marine plastic residues from the Malvarosa beach (Valencia, Spain).</title>
        <authorList>
            <person name="Vidal-Verdu A."/>
            <person name="Molina-Menor E."/>
            <person name="Satari L."/>
            <person name="Pascual J."/>
            <person name="Pereto J."/>
            <person name="Porcar M."/>
        </authorList>
    </citation>
    <scope>NUCLEOTIDE SEQUENCE</scope>
    <source>
        <strain evidence="3">M10.2A</strain>
    </source>
</reference>
<keyword evidence="1" id="KW-1133">Transmembrane helix</keyword>
<gene>
    <name evidence="3" type="ORF">L1I30_09450</name>
</gene>
<comment type="caution">
    <text evidence="3">The sequence shown here is derived from an EMBL/GenBank/DDBJ whole genome shotgun (WGS) entry which is preliminary data.</text>
</comment>
<evidence type="ECO:0000313" key="3">
    <source>
        <dbReference type="EMBL" id="MCF4101891.1"/>
    </source>
</evidence>
<keyword evidence="1" id="KW-0472">Membrane</keyword>
<dbReference type="SMART" id="SM00978">
    <property type="entry name" value="Tim44"/>
    <property type="match status" value="1"/>
</dbReference>